<dbReference type="Gene3D" id="3.40.630.30">
    <property type="match status" value="1"/>
</dbReference>
<dbReference type="PROSITE" id="PS51186">
    <property type="entry name" value="GNAT"/>
    <property type="match status" value="1"/>
</dbReference>
<gene>
    <name evidence="4" type="primary">yjaB_1</name>
    <name evidence="4" type="ORF">NCTC12151_00025</name>
</gene>
<dbReference type="Proteomes" id="UP000249005">
    <property type="component" value="Chromosome 1"/>
</dbReference>
<dbReference type="OrthoDB" id="9789605at2"/>
<keyword evidence="2 4" id="KW-0012">Acyltransferase</keyword>
<dbReference type="KEGG" id="lri:NCTC12151_00025"/>
<sequence>MIRPAQAGDLDALISLWLTTTIEAHPFISEAYWRESEPLVRSDYLPKATTWLAEHSGELLGFLSVMEHYFIGALFVARPAQGSGIGRALMEHAKSVYPELLLEVYKENVDAIGFYIKQGFTVISEQPHPGTGHVTYVMRWRR</sequence>
<proteinExistence type="predicted"/>
<dbReference type="PANTHER" id="PTHR43800">
    <property type="entry name" value="PEPTIDYL-LYSINE N-ACETYLTRANSFERASE YJAB"/>
    <property type="match status" value="1"/>
</dbReference>
<accession>A0A2X4U3T8</accession>
<dbReference type="GO" id="GO:0016747">
    <property type="term" value="F:acyltransferase activity, transferring groups other than amino-acyl groups"/>
    <property type="evidence" value="ECO:0007669"/>
    <property type="project" value="InterPro"/>
</dbReference>
<dbReference type="EC" id="2.3.1.-" evidence="4"/>
<organism evidence="4 5">
    <name type="scientific">Leminorella richardii</name>
    <dbReference type="NCBI Taxonomy" id="158841"/>
    <lineage>
        <taxon>Bacteria</taxon>
        <taxon>Pseudomonadati</taxon>
        <taxon>Pseudomonadota</taxon>
        <taxon>Gammaproteobacteria</taxon>
        <taxon>Enterobacterales</taxon>
        <taxon>Budviciaceae</taxon>
        <taxon>Leminorella</taxon>
    </lineage>
</organism>
<keyword evidence="5" id="KW-1185">Reference proteome</keyword>
<evidence type="ECO:0000259" key="3">
    <source>
        <dbReference type="PROSITE" id="PS51186"/>
    </source>
</evidence>
<evidence type="ECO:0000313" key="5">
    <source>
        <dbReference type="Proteomes" id="UP000249005"/>
    </source>
</evidence>
<evidence type="ECO:0000256" key="2">
    <source>
        <dbReference type="ARBA" id="ARBA00023315"/>
    </source>
</evidence>
<reference evidence="4 5" key="1">
    <citation type="submission" date="2018-06" db="EMBL/GenBank/DDBJ databases">
        <authorList>
            <consortium name="Pathogen Informatics"/>
            <person name="Doyle S."/>
        </authorList>
    </citation>
    <scope>NUCLEOTIDE SEQUENCE [LARGE SCALE GENOMIC DNA]</scope>
    <source>
        <strain evidence="4 5">NCTC12151</strain>
    </source>
</reference>
<dbReference type="CDD" id="cd04301">
    <property type="entry name" value="NAT_SF"/>
    <property type="match status" value="1"/>
</dbReference>
<dbReference type="NCBIfam" id="NF007853">
    <property type="entry name" value="PRK10562.1"/>
    <property type="match status" value="1"/>
</dbReference>
<name>A0A2X4U3T8_9GAMM</name>
<evidence type="ECO:0000256" key="1">
    <source>
        <dbReference type="ARBA" id="ARBA00022679"/>
    </source>
</evidence>
<dbReference type="SUPFAM" id="SSF55729">
    <property type="entry name" value="Acyl-CoA N-acyltransferases (Nat)"/>
    <property type="match status" value="1"/>
</dbReference>
<protein>
    <submittedName>
        <fullName evidence="4">Uncharacterized N-acetyltransferase YjaB</fullName>
        <ecNumber evidence="4">2.3.1.-</ecNumber>
    </submittedName>
</protein>
<feature type="domain" description="N-acetyltransferase" evidence="3">
    <location>
        <begin position="1"/>
        <end position="142"/>
    </location>
</feature>
<dbReference type="InterPro" id="IPR016181">
    <property type="entry name" value="Acyl_CoA_acyltransferase"/>
</dbReference>
<dbReference type="AlphaFoldDB" id="A0A2X4U3T8"/>
<keyword evidence="1 4" id="KW-0808">Transferase</keyword>
<evidence type="ECO:0000313" key="4">
    <source>
        <dbReference type="EMBL" id="SQI33883.1"/>
    </source>
</evidence>
<dbReference type="PANTHER" id="PTHR43800:SF1">
    <property type="entry name" value="PEPTIDYL-LYSINE N-ACETYLTRANSFERASE YJAB"/>
    <property type="match status" value="1"/>
</dbReference>
<dbReference type="EMBL" id="LS483470">
    <property type="protein sequence ID" value="SQI33883.1"/>
    <property type="molecule type" value="Genomic_DNA"/>
</dbReference>
<dbReference type="InterPro" id="IPR000182">
    <property type="entry name" value="GNAT_dom"/>
</dbReference>
<dbReference type="RefSeq" id="WP_111738741.1">
    <property type="nucleotide sequence ID" value="NZ_LR698987.1"/>
</dbReference>
<dbReference type="Pfam" id="PF00583">
    <property type="entry name" value="Acetyltransf_1"/>
    <property type="match status" value="1"/>
</dbReference>